<gene>
    <name evidence="1" type="ORF">ACFQV2_03590</name>
</gene>
<dbReference type="Proteomes" id="UP001596512">
    <property type="component" value="Unassembled WGS sequence"/>
</dbReference>
<accession>A0ABW2TGH5</accession>
<keyword evidence="2" id="KW-1185">Reference proteome</keyword>
<dbReference type="EMBL" id="JBHTEY010000004">
    <property type="protein sequence ID" value="MFC7612860.1"/>
    <property type="molecule type" value="Genomic_DNA"/>
</dbReference>
<reference evidence="2" key="1">
    <citation type="journal article" date="2019" name="Int. J. Syst. Evol. Microbiol.">
        <title>The Global Catalogue of Microorganisms (GCM) 10K type strain sequencing project: providing services to taxonomists for standard genome sequencing and annotation.</title>
        <authorList>
            <consortium name="The Broad Institute Genomics Platform"/>
            <consortium name="The Broad Institute Genome Sequencing Center for Infectious Disease"/>
            <person name="Wu L."/>
            <person name="Ma J."/>
        </authorList>
    </citation>
    <scope>NUCLEOTIDE SEQUENCE [LARGE SCALE GENOMIC DNA]</scope>
    <source>
        <strain evidence="2">JCM 17695</strain>
    </source>
</reference>
<organism evidence="1 2">
    <name type="scientific">Actinokineospora soli</name>
    <dbReference type="NCBI Taxonomy" id="1048753"/>
    <lineage>
        <taxon>Bacteria</taxon>
        <taxon>Bacillati</taxon>
        <taxon>Actinomycetota</taxon>
        <taxon>Actinomycetes</taxon>
        <taxon>Pseudonocardiales</taxon>
        <taxon>Pseudonocardiaceae</taxon>
        <taxon>Actinokineospora</taxon>
    </lineage>
</organism>
<protein>
    <submittedName>
        <fullName evidence="1">Uncharacterized protein</fullName>
    </submittedName>
</protein>
<name>A0ABW2TGH5_9PSEU</name>
<evidence type="ECO:0000313" key="2">
    <source>
        <dbReference type="Proteomes" id="UP001596512"/>
    </source>
</evidence>
<evidence type="ECO:0000313" key="1">
    <source>
        <dbReference type="EMBL" id="MFC7612860.1"/>
    </source>
</evidence>
<comment type="caution">
    <text evidence="1">The sequence shown here is derived from an EMBL/GenBank/DDBJ whole genome shotgun (WGS) entry which is preliminary data.</text>
</comment>
<proteinExistence type="predicted"/>
<sequence length="121" mass="13660">MAAAAATYAVKGHNGPRVITNYFTAADFLERGFMDGLSRLMEEMRKESGRIADEMQHADVYQPMANYTSIESPDFSYDKFASTSQEPRAHFDATVEKERKKMVVEQQARDTEVTRRLGGAE</sequence>